<keyword evidence="1" id="KW-0732">Signal</keyword>
<protein>
    <recommendedName>
        <fullName evidence="4">Secreted protein</fullName>
    </recommendedName>
</protein>
<organism evidence="2 3">
    <name type="scientific">Mesorhabditis belari</name>
    <dbReference type="NCBI Taxonomy" id="2138241"/>
    <lineage>
        <taxon>Eukaryota</taxon>
        <taxon>Metazoa</taxon>
        <taxon>Ecdysozoa</taxon>
        <taxon>Nematoda</taxon>
        <taxon>Chromadorea</taxon>
        <taxon>Rhabditida</taxon>
        <taxon>Rhabditina</taxon>
        <taxon>Rhabditomorpha</taxon>
        <taxon>Rhabditoidea</taxon>
        <taxon>Rhabditidae</taxon>
        <taxon>Mesorhabditinae</taxon>
        <taxon>Mesorhabditis</taxon>
    </lineage>
</organism>
<evidence type="ECO:0008006" key="4">
    <source>
        <dbReference type="Google" id="ProtNLM"/>
    </source>
</evidence>
<evidence type="ECO:0000313" key="3">
    <source>
        <dbReference type="WBParaSite" id="MBELARI_LOCUS19293"/>
    </source>
</evidence>
<evidence type="ECO:0000256" key="1">
    <source>
        <dbReference type="SAM" id="SignalP"/>
    </source>
</evidence>
<evidence type="ECO:0000313" key="2">
    <source>
        <dbReference type="Proteomes" id="UP000887575"/>
    </source>
</evidence>
<feature type="signal peptide" evidence="1">
    <location>
        <begin position="1"/>
        <end position="19"/>
    </location>
</feature>
<accession>A0AAF3EYJ8</accession>
<keyword evidence="2" id="KW-1185">Reference proteome</keyword>
<feature type="chain" id="PRO_5041914856" description="Secreted protein" evidence="1">
    <location>
        <begin position="20"/>
        <end position="67"/>
    </location>
</feature>
<dbReference type="AlphaFoldDB" id="A0AAF3EYJ8"/>
<dbReference type="WBParaSite" id="MBELARI_LOCUS19293">
    <property type="protein sequence ID" value="MBELARI_LOCUS19293"/>
    <property type="gene ID" value="MBELARI_LOCUS19293"/>
</dbReference>
<sequence>MAAAVFIVVPMMLIMLVDAGVPFLPEIASGSRLHSSCSSSPQSTHSLVKGENSFFKRIAKTTQTATS</sequence>
<name>A0AAF3EYJ8_9BILA</name>
<proteinExistence type="predicted"/>
<reference evidence="3" key="1">
    <citation type="submission" date="2024-02" db="UniProtKB">
        <authorList>
            <consortium name="WormBaseParasite"/>
        </authorList>
    </citation>
    <scope>IDENTIFICATION</scope>
</reference>
<dbReference type="Proteomes" id="UP000887575">
    <property type="component" value="Unassembled WGS sequence"/>
</dbReference>